<feature type="transmembrane region" description="Helical" evidence="1">
    <location>
        <begin position="6"/>
        <end position="29"/>
    </location>
</feature>
<dbReference type="RefSeq" id="WP_068998825.1">
    <property type="nucleotide sequence ID" value="NZ_MDTQ01000001.1"/>
</dbReference>
<dbReference type="STRING" id="197479.BFW38_11370"/>
<dbReference type="PANTHER" id="PTHR42208:SF1">
    <property type="entry name" value="HEAVY METAL TRANSPORTER"/>
    <property type="match status" value="1"/>
</dbReference>
<dbReference type="Proteomes" id="UP000094291">
    <property type="component" value="Unassembled WGS sequence"/>
</dbReference>
<reference evidence="3 4" key="1">
    <citation type="submission" date="2016-08" db="EMBL/GenBank/DDBJ databases">
        <authorList>
            <person name="Seilhamer J.J."/>
        </authorList>
    </citation>
    <scope>NUCLEOTIDE SEQUENCE [LARGE SCALE GENOMIC DNA]</scope>
    <source>
        <strain evidence="3 4">PH27A</strain>
    </source>
</reference>
<dbReference type="AlphaFoldDB" id="A0A1E2VB36"/>
<keyword evidence="1" id="KW-0472">Membrane</keyword>
<proteinExistence type="predicted"/>
<accession>A0A1E2VB36</accession>
<feature type="domain" description="Urease accessory protein UreH-like transmembrane" evidence="2">
    <location>
        <begin position="9"/>
        <end position="217"/>
    </location>
</feature>
<evidence type="ECO:0000256" key="1">
    <source>
        <dbReference type="SAM" id="Phobius"/>
    </source>
</evidence>
<dbReference type="OrthoDB" id="9798690at2"/>
<keyword evidence="1" id="KW-0812">Transmembrane</keyword>
<feature type="transmembrane region" description="Helical" evidence="1">
    <location>
        <begin position="138"/>
        <end position="161"/>
    </location>
</feature>
<keyword evidence="1" id="KW-1133">Transmembrane helix</keyword>
<feature type="transmembrane region" description="Helical" evidence="1">
    <location>
        <begin position="50"/>
        <end position="72"/>
    </location>
</feature>
<dbReference type="PANTHER" id="PTHR42208">
    <property type="entry name" value="HEAVY METAL TRANSPORTER-RELATED"/>
    <property type="match status" value="1"/>
</dbReference>
<evidence type="ECO:0000313" key="3">
    <source>
        <dbReference type="EMBL" id="ODC04046.1"/>
    </source>
</evidence>
<organism evidence="3 4">
    <name type="scientific">Terasakiispira papahanaumokuakeensis</name>
    <dbReference type="NCBI Taxonomy" id="197479"/>
    <lineage>
        <taxon>Bacteria</taxon>
        <taxon>Pseudomonadati</taxon>
        <taxon>Pseudomonadota</taxon>
        <taxon>Gammaproteobacteria</taxon>
        <taxon>Oceanospirillales</taxon>
        <taxon>Terasakiispira</taxon>
    </lineage>
</organism>
<gene>
    <name evidence="3" type="ORF">BFW38_11370</name>
</gene>
<feature type="transmembrane region" description="Helical" evidence="1">
    <location>
        <begin position="167"/>
        <end position="190"/>
    </location>
</feature>
<evidence type="ECO:0000313" key="4">
    <source>
        <dbReference type="Proteomes" id="UP000094291"/>
    </source>
</evidence>
<keyword evidence="4" id="KW-1185">Reference proteome</keyword>
<dbReference type="EMBL" id="MDTQ01000001">
    <property type="protein sequence ID" value="ODC04046.1"/>
    <property type="molecule type" value="Genomic_DNA"/>
</dbReference>
<comment type="caution">
    <text evidence="3">The sequence shown here is derived from an EMBL/GenBank/DDBJ whole genome shotgun (WGS) entry which is preliminary data.</text>
</comment>
<feature type="transmembrane region" description="Helical" evidence="1">
    <location>
        <begin position="78"/>
        <end position="101"/>
    </location>
</feature>
<sequence length="230" mass="24797">MIEQSLWSAALIAGLLGGGHCIGMCGGIVSSLTMALPPGRREPRQITGMLLGYNLGRISSYSLAGLIAGSLGQLLGQSWMGVAMGLRALAALMLVLMALYIGRWWSGLIHIETLGKGLWQRIEPLGRRLFPVRHGGQAFLLGSLWGWLPCGLVYSMLIMALSSGSGLYGALIMLAFGLGTLPTLLVTGFMADRLRTALRHPVWRHLAAFILLLFALWQLAPLWYQLKGAG</sequence>
<protein>
    <submittedName>
        <fullName evidence="3">Copper resistance protein</fullName>
    </submittedName>
</protein>
<evidence type="ECO:0000259" key="2">
    <source>
        <dbReference type="Pfam" id="PF13386"/>
    </source>
</evidence>
<dbReference type="InterPro" id="IPR039447">
    <property type="entry name" value="UreH-like_TM_dom"/>
</dbReference>
<dbReference type="Pfam" id="PF13386">
    <property type="entry name" value="DsbD_2"/>
    <property type="match status" value="1"/>
</dbReference>
<feature type="transmembrane region" description="Helical" evidence="1">
    <location>
        <begin position="202"/>
        <end position="224"/>
    </location>
</feature>
<name>A0A1E2VB36_9GAMM</name>